<keyword evidence="4 9" id="KW-0548">Nucleotidyltransferase</keyword>
<evidence type="ECO:0000256" key="3">
    <source>
        <dbReference type="ARBA" id="ARBA00022679"/>
    </source>
</evidence>
<proteinExistence type="inferred from homology"/>
<dbReference type="PROSITE" id="PS00717">
    <property type="entry name" value="SIGMA54_1"/>
    <property type="match status" value="1"/>
</dbReference>
<dbReference type="Pfam" id="PF04963">
    <property type="entry name" value="Sigma54_CBD"/>
    <property type="match status" value="1"/>
</dbReference>
<dbReference type="PROSITE" id="PS50044">
    <property type="entry name" value="SIGMA54_3"/>
    <property type="match status" value="1"/>
</dbReference>
<dbReference type="InterPro" id="IPR000394">
    <property type="entry name" value="RNA_pol_sigma_54"/>
</dbReference>
<feature type="region of interest" description="Disordered" evidence="10">
    <location>
        <begin position="84"/>
        <end position="106"/>
    </location>
</feature>
<dbReference type="GO" id="GO:0016779">
    <property type="term" value="F:nucleotidyltransferase activity"/>
    <property type="evidence" value="ECO:0007669"/>
    <property type="project" value="UniProtKB-KW"/>
</dbReference>
<evidence type="ECO:0000256" key="2">
    <source>
        <dbReference type="ARBA" id="ARBA00022478"/>
    </source>
</evidence>
<keyword evidence="6 9" id="KW-0731">Sigma factor</keyword>
<dbReference type="NCBIfam" id="TIGR02395">
    <property type="entry name" value="rpoN_sigma"/>
    <property type="match status" value="1"/>
</dbReference>
<dbReference type="Pfam" id="PF00309">
    <property type="entry name" value="Sigma54_AID"/>
    <property type="match status" value="1"/>
</dbReference>
<name>A0A1W6N412_9PROT</name>
<dbReference type="PRINTS" id="PR00045">
    <property type="entry name" value="SIGMA54FCT"/>
</dbReference>
<evidence type="ECO:0000256" key="9">
    <source>
        <dbReference type="PIRNR" id="PIRNR000774"/>
    </source>
</evidence>
<evidence type="ECO:0000256" key="5">
    <source>
        <dbReference type="ARBA" id="ARBA00023015"/>
    </source>
</evidence>
<evidence type="ECO:0000256" key="7">
    <source>
        <dbReference type="ARBA" id="ARBA00023125"/>
    </source>
</evidence>
<dbReference type="PROSITE" id="PS00718">
    <property type="entry name" value="SIGMA54_2"/>
    <property type="match status" value="1"/>
</dbReference>
<dbReference type="GO" id="GO:0006352">
    <property type="term" value="P:DNA-templated transcription initiation"/>
    <property type="evidence" value="ECO:0007669"/>
    <property type="project" value="InterPro"/>
</dbReference>
<feature type="region of interest" description="Disordered" evidence="10">
    <location>
        <begin position="47"/>
        <end position="71"/>
    </location>
</feature>
<accession>A0A1W6N412</accession>
<dbReference type="Gene3D" id="1.10.10.1330">
    <property type="entry name" value="RNA polymerase sigma-54 factor, core-binding domain"/>
    <property type="match status" value="1"/>
</dbReference>
<dbReference type="PIRSF" id="PIRSF000774">
    <property type="entry name" value="RpoN"/>
    <property type="match status" value="1"/>
</dbReference>
<reference evidence="13 14" key="1">
    <citation type="submission" date="2014-06" db="EMBL/GenBank/DDBJ databases">
        <title>The genome of the endonuclear symbiont Nucleicultrix amoebiphila.</title>
        <authorList>
            <person name="Schulz F."/>
            <person name="Horn M."/>
        </authorList>
    </citation>
    <scope>NUCLEOTIDE SEQUENCE [LARGE SCALE GENOMIC DNA]</scope>
    <source>
        <strain evidence="13 14">FS5</strain>
    </source>
</reference>
<evidence type="ECO:0000256" key="4">
    <source>
        <dbReference type="ARBA" id="ARBA00022695"/>
    </source>
</evidence>
<dbReference type="NCBIfam" id="NF009118">
    <property type="entry name" value="PRK12469.1"/>
    <property type="match status" value="1"/>
</dbReference>
<dbReference type="AlphaFoldDB" id="A0A1W6N412"/>
<keyword evidence="7 9" id="KW-0238">DNA-binding</keyword>
<dbReference type="OrthoDB" id="9814402at2"/>
<evidence type="ECO:0000256" key="10">
    <source>
        <dbReference type="SAM" id="MobiDB-lite"/>
    </source>
</evidence>
<dbReference type="InterPro" id="IPR038709">
    <property type="entry name" value="RpoN_core-bd_sf"/>
</dbReference>
<dbReference type="KEGG" id="naf:GQ61_03885"/>
<keyword evidence="5 9" id="KW-0805">Transcription regulation</keyword>
<protein>
    <recommendedName>
        <fullName evidence="9">RNA polymerase sigma-54 factor</fullName>
    </recommendedName>
</protein>
<dbReference type="GO" id="GO:0016987">
    <property type="term" value="F:sigma factor activity"/>
    <property type="evidence" value="ECO:0007669"/>
    <property type="project" value="UniProtKB-KW"/>
</dbReference>
<comment type="similarity">
    <text evidence="1 9">Belongs to the sigma-54 factor family.</text>
</comment>
<dbReference type="InterPro" id="IPR007634">
    <property type="entry name" value="RNA_pol_sigma_54_DNA-bd"/>
</dbReference>
<evidence type="ECO:0000256" key="1">
    <source>
        <dbReference type="ARBA" id="ARBA00008798"/>
    </source>
</evidence>
<evidence type="ECO:0000313" key="14">
    <source>
        <dbReference type="Proteomes" id="UP000237351"/>
    </source>
</evidence>
<evidence type="ECO:0000256" key="8">
    <source>
        <dbReference type="ARBA" id="ARBA00023163"/>
    </source>
</evidence>
<evidence type="ECO:0000256" key="6">
    <source>
        <dbReference type="ARBA" id="ARBA00023082"/>
    </source>
</evidence>
<evidence type="ECO:0000313" key="13">
    <source>
        <dbReference type="EMBL" id="ARN84595.1"/>
    </source>
</evidence>
<keyword evidence="8 9" id="KW-0804">Transcription</keyword>
<dbReference type="Proteomes" id="UP000237351">
    <property type="component" value="Chromosome"/>
</dbReference>
<comment type="function">
    <text evidence="9">Sigma factors are initiation factors that promote the attachment of RNA polymerase to specific initiation sites and are then released.</text>
</comment>
<evidence type="ECO:0000259" key="11">
    <source>
        <dbReference type="Pfam" id="PF04552"/>
    </source>
</evidence>
<evidence type="ECO:0000259" key="12">
    <source>
        <dbReference type="Pfam" id="PF04963"/>
    </source>
</evidence>
<keyword evidence="3 9" id="KW-0808">Transferase</keyword>
<feature type="domain" description="RNA polymerase sigma factor 54 core-binding" evidence="12">
    <location>
        <begin position="109"/>
        <end position="297"/>
    </location>
</feature>
<dbReference type="PANTHER" id="PTHR32248">
    <property type="entry name" value="RNA POLYMERASE SIGMA-54 FACTOR"/>
    <property type="match status" value="1"/>
</dbReference>
<dbReference type="RefSeq" id="WP_085784039.1">
    <property type="nucleotide sequence ID" value="NZ_CP008743.1"/>
</dbReference>
<dbReference type="GO" id="GO:0001216">
    <property type="term" value="F:DNA-binding transcription activator activity"/>
    <property type="evidence" value="ECO:0007669"/>
    <property type="project" value="InterPro"/>
</dbReference>
<organism evidence="13 14">
    <name type="scientific">Candidatus Nucleicultrix amoebiphila FS5</name>
    <dbReference type="NCBI Taxonomy" id="1414854"/>
    <lineage>
        <taxon>Bacteria</taxon>
        <taxon>Pseudomonadati</taxon>
        <taxon>Pseudomonadota</taxon>
        <taxon>Alphaproteobacteria</taxon>
        <taxon>Holosporales</taxon>
        <taxon>Candidatus Nucleicultricaceae</taxon>
        <taxon>Candidatus Nucleicultrix</taxon>
    </lineage>
</organism>
<dbReference type="STRING" id="1414854.GQ61_03885"/>
<dbReference type="Pfam" id="PF04552">
    <property type="entry name" value="Sigma54_DBD"/>
    <property type="match status" value="1"/>
</dbReference>
<keyword evidence="14" id="KW-1185">Reference proteome</keyword>
<dbReference type="GO" id="GO:0003677">
    <property type="term" value="F:DNA binding"/>
    <property type="evidence" value="ECO:0007669"/>
    <property type="project" value="UniProtKB-KW"/>
</dbReference>
<dbReference type="GO" id="GO:0000428">
    <property type="term" value="C:DNA-directed RNA polymerase complex"/>
    <property type="evidence" value="ECO:0007669"/>
    <property type="project" value="UniProtKB-KW"/>
</dbReference>
<dbReference type="PANTHER" id="PTHR32248:SF4">
    <property type="entry name" value="RNA POLYMERASE SIGMA-54 FACTOR"/>
    <property type="match status" value="1"/>
</dbReference>
<keyword evidence="2 9" id="KW-0240">DNA-directed RNA polymerase</keyword>
<feature type="domain" description="RNA polymerase sigma factor 54 DNA-binding" evidence="11">
    <location>
        <begin position="312"/>
        <end position="471"/>
    </location>
</feature>
<dbReference type="Gene3D" id="1.10.10.60">
    <property type="entry name" value="Homeodomain-like"/>
    <property type="match status" value="1"/>
</dbReference>
<dbReference type="EMBL" id="CP008743">
    <property type="protein sequence ID" value="ARN84595.1"/>
    <property type="molecule type" value="Genomic_DNA"/>
</dbReference>
<gene>
    <name evidence="13" type="ORF">GQ61_03885</name>
</gene>
<dbReference type="InterPro" id="IPR007046">
    <property type="entry name" value="RNA_pol_sigma_54_core-bd"/>
</dbReference>
<sequence length="477" mass="54624">MKTTQGLIQRQQQTLTLTPQLRQAIKLLELSNLDLALFISQTLNENPLLTLDPPDGLETSLSEKNTEGEEFDGEEFDNIWTNDSDSDRWQDQPNLNKKNSFDDSEGNNLERLAANSENLTEHLLSQLNTDIRDPVERLIGAQLIELVDNTGYIFADFSNLAEQLGCSVDFLESLLIKLQCFDPPGVFARNLKECLTLQLQDQGNVNKKMQKVIDHLDLLAEHRIDKLLKECVLNRDELIEITKKIRELDPKPGLRFEQTPSQTVIPDVMITFDKNEGKWRAHLNEATMPRIWIDQKYYKQLNENKAAKDTRKYLSEQYGSANALLKALAQRQSTILKVSEAIVEHQQTFFNKGIKGLKPMVLRDIAEIIGMHESTVSRVTSNKYMATPRGTFELKYFFTVAYTHADTGEDLSSETIRHQIKELVEKEDPNQPFSDDQIVKILSTKGVPLARRTVAKYRDALKLPSSYERKRRKNVGF</sequence>